<protein>
    <recommendedName>
        <fullName evidence="3">hydroxymethylglutaryl-CoA lyase</fullName>
        <ecNumber evidence="3">4.1.3.4</ecNumber>
    </recommendedName>
</protein>
<evidence type="ECO:0000259" key="7">
    <source>
        <dbReference type="PROSITE" id="PS50991"/>
    </source>
</evidence>
<comment type="similarity">
    <text evidence="2">Belongs to the HMG-CoA lyase family.</text>
</comment>
<feature type="domain" description="Pyruvate carboxyltransferase" evidence="7">
    <location>
        <begin position="14"/>
        <end position="280"/>
    </location>
</feature>
<dbReference type="GO" id="GO:0046951">
    <property type="term" value="P:ketone body biosynthetic process"/>
    <property type="evidence" value="ECO:0007669"/>
    <property type="project" value="TreeGrafter"/>
</dbReference>
<dbReference type="Proteomes" id="UP000002943">
    <property type="component" value="Unassembled WGS sequence"/>
</dbReference>
<dbReference type="SUPFAM" id="SSF51569">
    <property type="entry name" value="Aldolase"/>
    <property type="match status" value="1"/>
</dbReference>
<comment type="catalytic activity">
    <reaction evidence="6">
        <text>(3S)-3-hydroxy-3-methylglutaryl-CoA = acetoacetate + acetyl-CoA</text>
        <dbReference type="Rhea" id="RHEA:24404"/>
        <dbReference type="ChEBI" id="CHEBI:13705"/>
        <dbReference type="ChEBI" id="CHEBI:43074"/>
        <dbReference type="ChEBI" id="CHEBI:57288"/>
        <dbReference type="EC" id="4.1.3.4"/>
    </reaction>
</comment>
<sequence length="308" mass="32746">MIHIDNVNSLPKAIDIIEVGPRDGLQNEQAVSTKSKIQLVDALSLSGLLHIETGAFVSPKYVPQMADSIDVFNGIKRSDHVVYSALTPNRKGLEAAIEANADSVAIFASASEGFSQRNINCSISESLNRFSDVIEVAEQYGIPVRGYISCVTDCPYDGKTDPKTVASLAKTLLDMGCYEVSLGDTIGTGTPNTIANMLDSVLGSVDPLSISAHFHDTYGQALANLYQALCMGVTKVDSSVAGLGGCPYARGASGNVATEDVLYMCKGLGIETGIDLKAVAQAGWEICKQLNKQPSSKVSWALYQQAHY</sequence>
<dbReference type="PROSITE" id="PS50991">
    <property type="entry name" value="PYR_CT"/>
    <property type="match status" value="1"/>
</dbReference>
<evidence type="ECO:0000313" key="9">
    <source>
        <dbReference type="Proteomes" id="UP000002943"/>
    </source>
</evidence>
<dbReference type="InterPro" id="IPR043594">
    <property type="entry name" value="HMGL"/>
</dbReference>
<dbReference type="Gene3D" id="3.20.20.70">
    <property type="entry name" value="Aldolase class I"/>
    <property type="match status" value="1"/>
</dbReference>
<evidence type="ECO:0000256" key="6">
    <source>
        <dbReference type="ARBA" id="ARBA00049877"/>
    </source>
</evidence>
<name>E3BMF8_9VIBR</name>
<dbReference type="EMBL" id="AEIU01000088">
    <property type="protein sequence ID" value="EFP95703.1"/>
    <property type="molecule type" value="Genomic_DNA"/>
</dbReference>
<evidence type="ECO:0000256" key="2">
    <source>
        <dbReference type="ARBA" id="ARBA00009405"/>
    </source>
</evidence>
<dbReference type="STRING" id="796620.VIBC2010_17170"/>
<dbReference type="InterPro" id="IPR000138">
    <property type="entry name" value="HMG_CoA_lyase_AS"/>
</dbReference>
<comment type="caution">
    <text evidence="8">The sequence shown here is derived from an EMBL/GenBank/DDBJ whole genome shotgun (WGS) entry which is preliminary data.</text>
</comment>
<dbReference type="EC" id="4.1.3.4" evidence="3"/>
<comment type="pathway">
    <text evidence="1">Metabolic intermediate metabolism; (S)-3-hydroxy-3-methylglutaryl-CoA degradation; acetoacetate from (S)-3-hydroxy-3-methylglutaryl-CoA: step 1/1.</text>
</comment>
<dbReference type="GO" id="GO:0004419">
    <property type="term" value="F:hydroxymethylglutaryl-CoA lyase activity"/>
    <property type="evidence" value="ECO:0007669"/>
    <property type="project" value="UniProtKB-EC"/>
</dbReference>
<organism evidence="8 9">
    <name type="scientific">Vibrio caribbeanicus ATCC BAA-2122</name>
    <dbReference type="NCBI Taxonomy" id="796620"/>
    <lineage>
        <taxon>Bacteria</taxon>
        <taxon>Pseudomonadati</taxon>
        <taxon>Pseudomonadota</taxon>
        <taxon>Gammaproteobacteria</taxon>
        <taxon>Vibrionales</taxon>
        <taxon>Vibrionaceae</taxon>
        <taxon>Vibrio</taxon>
    </lineage>
</organism>
<dbReference type="eggNOG" id="COG0119">
    <property type="taxonomic scope" value="Bacteria"/>
</dbReference>
<dbReference type="Pfam" id="PF00682">
    <property type="entry name" value="HMGL-like"/>
    <property type="match status" value="1"/>
</dbReference>
<gene>
    <name evidence="8" type="ORF">VIBC2010_17170</name>
</gene>
<dbReference type="PANTHER" id="PTHR42738">
    <property type="entry name" value="HYDROXYMETHYLGLUTARYL-COA LYASE"/>
    <property type="match status" value="1"/>
</dbReference>
<dbReference type="AlphaFoldDB" id="E3BMF8"/>
<keyword evidence="4" id="KW-0479">Metal-binding</keyword>
<evidence type="ECO:0000256" key="5">
    <source>
        <dbReference type="ARBA" id="ARBA00023239"/>
    </source>
</evidence>
<dbReference type="InterPro" id="IPR013785">
    <property type="entry name" value="Aldolase_TIM"/>
</dbReference>
<dbReference type="FunFam" id="3.20.20.70:FF:000201">
    <property type="entry name" value="Hydroxymethylglutaryl-CoA lyase"/>
    <property type="match status" value="1"/>
</dbReference>
<reference evidence="8 9" key="1">
    <citation type="journal article" date="2012" name="Int. J. Syst. Evol. Microbiol.">
        <title>Vibrio caribbeanicus sp. nov., isolated from the marine sponge Scleritoderma cyanea.</title>
        <authorList>
            <person name="Hoffmann M."/>
            <person name="Monday S.R."/>
            <person name="Allard M.W."/>
            <person name="Strain E.A."/>
            <person name="Whittaker P."/>
            <person name="Naum M."/>
            <person name="McCarthy P.J."/>
            <person name="Lopez J.V."/>
            <person name="Fischer M."/>
            <person name="Brown E.W."/>
        </authorList>
    </citation>
    <scope>NUCLEOTIDE SEQUENCE [LARGE SCALE GENOMIC DNA]</scope>
    <source>
        <strain evidence="8 9">ATCC BAA-2122</strain>
    </source>
</reference>
<dbReference type="NCBIfam" id="NF004283">
    <property type="entry name" value="PRK05692.1"/>
    <property type="match status" value="1"/>
</dbReference>
<dbReference type="InterPro" id="IPR000891">
    <property type="entry name" value="PYR_CT"/>
</dbReference>
<evidence type="ECO:0000256" key="3">
    <source>
        <dbReference type="ARBA" id="ARBA00012910"/>
    </source>
</evidence>
<keyword evidence="9" id="KW-1185">Reference proteome</keyword>
<dbReference type="GO" id="GO:0046872">
    <property type="term" value="F:metal ion binding"/>
    <property type="evidence" value="ECO:0007669"/>
    <property type="project" value="UniProtKB-KW"/>
</dbReference>
<dbReference type="UniPathway" id="UPA00896">
    <property type="reaction ID" value="UER00863"/>
</dbReference>
<keyword evidence="5 8" id="KW-0456">Lyase</keyword>
<dbReference type="GO" id="GO:0006552">
    <property type="term" value="P:L-leucine catabolic process"/>
    <property type="evidence" value="ECO:0007669"/>
    <property type="project" value="TreeGrafter"/>
</dbReference>
<dbReference type="OrthoDB" id="9784013at2"/>
<accession>E3BMF8</accession>
<dbReference type="PANTHER" id="PTHR42738:SF7">
    <property type="entry name" value="HYDROXYMETHYLGLUTARYL-COA LYASE"/>
    <property type="match status" value="1"/>
</dbReference>
<dbReference type="CDD" id="cd07938">
    <property type="entry name" value="DRE_TIM_HMGL"/>
    <property type="match status" value="1"/>
</dbReference>
<dbReference type="PROSITE" id="PS01062">
    <property type="entry name" value="HMG_COA_LYASE"/>
    <property type="match status" value="1"/>
</dbReference>
<dbReference type="RefSeq" id="WP_009602294.1">
    <property type="nucleotide sequence ID" value="NZ_AEIU01000088.1"/>
</dbReference>
<evidence type="ECO:0000313" key="8">
    <source>
        <dbReference type="EMBL" id="EFP95703.1"/>
    </source>
</evidence>
<proteinExistence type="inferred from homology"/>
<evidence type="ECO:0000256" key="4">
    <source>
        <dbReference type="ARBA" id="ARBA00022723"/>
    </source>
</evidence>
<evidence type="ECO:0000256" key="1">
    <source>
        <dbReference type="ARBA" id="ARBA00005143"/>
    </source>
</evidence>